<accession>A0A086JEK7</accession>
<dbReference type="PANTHER" id="PTHR11362">
    <property type="entry name" value="PHOSPHATIDYLETHANOLAMINE-BINDING PROTEIN"/>
    <property type="match status" value="1"/>
</dbReference>
<feature type="chain" id="PRO_5001808110" evidence="2">
    <location>
        <begin position="34"/>
        <end position="207"/>
    </location>
</feature>
<dbReference type="InterPro" id="IPR008914">
    <property type="entry name" value="PEBP"/>
</dbReference>
<organism evidence="3 4">
    <name type="scientific">Toxoplasma gondii p89</name>
    <dbReference type="NCBI Taxonomy" id="943119"/>
    <lineage>
        <taxon>Eukaryota</taxon>
        <taxon>Sar</taxon>
        <taxon>Alveolata</taxon>
        <taxon>Apicomplexa</taxon>
        <taxon>Conoidasida</taxon>
        <taxon>Coccidia</taxon>
        <taxon>Eucoccidiorida</taxon>
        <taxon>Eimeriorina</taxon>
        <taxon>Sarcocystidae</taxon>
        <taxon>Toxoplasma</taxon>
    </lineage>
</organism>
<protein>
    <submittedName>
        <fullName evidence="3">Phosphatidylethanolamine-binding protein</fullName>
    </submittedName>
</protein>
<dbReference type="AlphaFoldDB" id="A0A086JEK7"/>
<dbReference type="InterPro" id="IPR036610">
    <property type="entry name" value="PEBP-like_sf"/>
</dbReference>
<dbReference type="Pfam" id="PF01161">
    <property type="entry name" value="PBP"/>
    <property type="match status" value="1"/>
</dbReference>
<dbReference type="VEuPathDB" id="ToxoDB:TGP89_207930"/>
<comment type="caution">
    <text evidence="3">The sequence shown here is derived from an EMBL/GenBank/DDBJ whole genome shotgun (WGS) entry which is preliminary data.</text>
</comment>
<gene>
    <name evidence="3" type="ORF">TGP89_207930</name>
</gene>
<dbReference type="InterPro" id="IPR035810">
    <property type="entry name" value="PEBP_euk"/>
</dbReference>
<evidence type="ECO:0000256" key="1">
    <source>
        <dbReference type="ARBA" id="ARBA00007091"/>
    </source>
</evidence>
<feature type="signal peptide" evidence="2">
    <location>
        <begin position="1"/>
        <end position="33"/>
    </location>
</feature>
<name>A0A086JEK7_TOXGO</name>
<keyword evidence="2" id="KW-0732">Signal</keyword>
<evidence type="ECO:0000313" key="3">
    <source>
        <dbReference type="EMBL" id="KFG30575.1"/>
    </source>
</evidence>
<comment type="similarity">
    <text evidence="1">Belongs to the phosphatidylethanolamine-binding protein family.</text>
</comment>
<dbReference type="SUPFAM" id="SSF49777">
    <property type="entry name" value="PEBP-like"/>
    <property type="match status" value="1"/>
</dbReference>
<dbReference type="PANTHER" id="PTHR11362:SF82">
    <property type="entry name" value="PHOSPHATIDYLETHANOLAMINE-BINDING PROTEIN 4"/>
    <property type="match status" value="1"/>
</dbReference>
<dbReference type="PROSITE" id="PS01220">
    <property type="entry name" value="PBP"/>
    <property type="match status" value="1"/>
</dbReference>
<dbReference type="InterPro" id="IPR001858">
    <property type="entry name" value="Phosphatidylethanolamine-bd_CS"/>
</dbReference>
<dbReference type="Gene3D" id="3.90.280.10">
    <property type="entry name" value="PEBP-like"/>
    <property type="match status" value="1"/>
</dbReference>
<dbReference type="OrthoDB" id="2506647at2759"/>
<sequence length="207" mass="22601">MSYQPRERFRTTTFVSILAACFLSSLLSQTTVAMECRDLEKAGVIPDVLPASACHELSVQVDIEFPSGSPTRGSPMPLRAVTECPKIILSRKPEKGQKFVVFLTDPDAPSRLNPVAAEWAHWVASTEGTTIQSNSKTFLPYAPPTPPKGTGAHRYVALVYLGDTSRLSGVPSASKRKQWGGRRHAHAVASENGLELVGVEWFTVEHK</sequence>
<proteinExistence type="inferred from homology"/>
<dbReference type="CDD" id="cd00866">
    <property type="entry name" value="PEBP_euk"/>
    <property type="match status" value="1"/>
</dbReference>
<dbReference type="PROSITE" id="PS51257">
    <property type="entry name" value="PROKAR_LIPOPROTEIN"/>
    <property type="match status" value="1"/>
</dbReference>
<dbReference type="EMBL" id="AEYI02002042">
    <property type="protein sequence ID" value="KFG30575.1"/>
    <property type="molecule type" value="Genomic_DNA"/>
</dbReference>
<dbReference type="Proteomes" id="UP000028828">
    <property type="component" value="Unassembled WGS sequence"/>
</dbReference>
<reference evidence="3 4" key="1">
    <citation type="submission" date="2014-03" db="EMBL/GenBank/DDBJ databases">
        <authorList>
            <person name="Sibley D."/>
            <person name="Venepally P."/>
            <person name="Karamycheva S."/>
            <person name="Hadjithomas M."/>
            <person name="Khan A."/>
            <person name="Brunk B."/>
            <person name="Roos D."/>
            <person name="Caler E."/>
            <person name="Lorenzi H."/>
        </authorList>
    </citation>
    <scope>NUCLEOTIDE SEQUENCE [LARGE SCALE GENOMIC DNA]</scope>
    <source>
        <strain evidence="4">p89</strain>
    </source>
</reference>
<evidence type="ECO:0000256" key="2">
    <source>
        <dbReference type="SAM" id="SignalP"/>
    </source>
</evidence>
<evidence type="ECO:0000313" key="4">
    <source>
        <dbReference type="Proteomes" id="UP000028828"/>
    </source>
</evidence>